<accession>D1QMJ0</accession>
<dbReference type="HOGENOM" id="CLU_2668038_0_0_10"/>
<proteinExistence type="predicted"/>
<dbReference type="Proteomes" id="UP000004079">
    <property type="component" value="Unassembled WGS sequence"/>
</dbReference>
<organism evidence="1 2">
    <name type="scientific">Segatella oris F0302</name>
    <dbReference type="NCBI Taxonomy" id="649760"/>
    <lineage>
        <taxon>Bacteria</taxon>
        <taxon>Pseudomonadati</taxon>
        <taxon>Bacteroidota</taxon>
        <taxon>Bacteroidia</taxon>
        <taxon>Bacteroidales</taxon>
        <taxon>Prevotellaceae</taxon>
        <taxon>Segatella</taxon>
    </lineage>
</organism>
<comment type="caution">
    <text evidence="1">The sequence shown here is derived from an EMBL/GenBank/DDBJ whole genome shotgun (WGS) entry which is preliminary data.</text>
</comment>
<sequence length="75" mass="8817">MLKSIATCIKLPHNLPQMTARFDSKNRIFCIKLQYIMTQTIYLDAQNCKIKLYFPLYISNWQELGLLNIPNPQVL</sequence>
<protein>
    <submittedName>
        <fullName evidence="1">Uncharacterized protein</fullName>
    </submittedName>
</protein>
<name>D1QMJ0_9BACT</name>
<reference evidence="1 2" key="1">
    <citation type="submission" date="2009-11" db="EMBL/GenBank/DDBJ databases">
        <authorList>
            <person name="Weinstock G."/>
            <person name="Sodergren E."/>
            <person name="Clifton S."/>
            <person name="Fulton L."/>
            <person name="Fulton B."/>
            <person name="Courtney L."/>
            <person name="Fronick C."/>
            <person name="Harrison M."/>
            <person name="Strong C."/>
            <person name="Farmer C."/>
            <person name="Delahaunty K."/>
            <person name="Markovic C."/>
            <person name="Hall O."/>
            <person name="Minx P."/>
            <person name="Tomlinson C."/>
            <person name="Mitreva M."/>
            <person name="Nelson J."/>
            <person name="Hou S."/>
            <person name="Wollam A."/>
            <person name="Pepin K.H."/>
            <person name="Johnson M."/>
            <person name="Bhonagiri V."/>
            <person name="Nash W.E."/>
            <person name="Warren W."/>
            <person name="Chinwalla A."/>
            <person name="Mardis E.R."/>
            <person name="Wilson R.K."/>
        </authorList>
    </citation>
    <scope>NUCLEOTIDE SEQUENCE [LARGE SCALE GENOMIC DNA]</scope>
    <source>
        <strain evidence="1 2">F0302</strain>
    </source>
</reference>
<evidence type="ECO:0000313" key="2">
    <source>
        <dbReference type="Proteomes" id="UP000004079"/>
    </source>
</evidence>
<gene>
    <name evidence="1" type="ORF">HMPREF0971_00223</name>
</gene>
<dbReference type="EMBL" id="ACUZ02000003">
    <property type="protein sequence ID" value="EFB33460.1"/>
    <property type="molecule type" value="Genomic_DNA"/>
</dbReference>
<evidence type="ECO:0000313" key="1">
    <source>
        <dbReference type="EMBL" id="EFB33460.1"/>
    </source>
</evidence>
<dbReference type="AlphaFoldDB" id="D1QMJ0"/>